<evidence type="ECO:0000259" key="3">
    <source>
        <dbReference type="Pfam" id="PF01551"/>
    </source>
</evidence>
<dbReference type="SUPFAM" id="SSF51261">
    <property type="entry name" value="Duplicated hybrid motif"/>
    <property type="match status" value="1"/>
</dbReference>
<dbReference type="EMBL" id="FNCY01000014">
    <property type="protein sequence ID" value="SDI18225.1"/>
    <property type="molecule type" value="Genomic_DNA"/>
</dbReference>
<dbReference type="OrthoDB" id="9784703at2"/>
<evidence type="ECO:0000256" key="1">
    <source>
        <dbReference type="SAM" id="Coils"/>
    </source>
</evidence>
<protein>
    <submittedName>
        <fullName evidence="4">Septal ring factor EnvC, activator of murein hydrolases AmiA and AmiB</fullName>
    </submittedName>
</protein>
<gene>
    <name evidence="4" type="ORF">SAMN05660652_02992</name>
</gene>
<feature type="domain" description="M23ase beta-sheet core" evidence="3">
    <location>
        <begin position="350"/>
        <end position="443"/>
    </location>
</feature>
<evidence type="ECO:0000256" key="2">
    <source>
        <dbReference type="SAM" id="MobiDB-lite"/>
    </source>
</evidence>
<keyword evidence="4" id="KW-0378">Hydrolase</keyword>
<keyword evidence="5" id="KW-1185">Reference proteome</keyword>
<dbReference type="InterPro" id="IPR016047">
    <property type="entry name" value="M23ase_b-sheet_dom"/>
</dbReference>
<dbReference type="InterPro" id="IPR050570">
    <property type="entry name" value="Cell_wall_metabolism_enzyme"/>
</dbReference>
<dbReference type="CDD" id="cd12797">
    <property type="entry name" value="M23_peptidase"/>
    <property type="match status" value="1"/>
</dbReference>
<dbReference type="Gene3D" id="6.10.250.3150">
    <property type="match status" value="1"/>
</dbReference>
<dbReference type="Pfam" id="PF01551">
    <property type="entry name" value="Peptidase_M23"/>
    <property type="match status" value="1"/>
</dbReference>
<evidence type="ECO:0000313" key="5">
    <source>
        <dbReference type="Proteomes" id="UP000198607"/>
    </source>
</evidence>
<feature type="region of interest" description="Disordered" evidence="2">
    <location>
        <begin position="50"/>
        <end position="69"/>
    </location>
</feature>
<feature type="region of interest" description="Disordered" evidence="2">
    <location>
        <begin position="279"/>
        <end position="328"/>
    </location>
</feature>
<dbReference type="FunFam" id="2.70.70.10:FF:000003">
    <property type="entry name" value="Murein hydrolase activator EnvC"/>
    <property type="match status" value="1"/>
</dbReference>
<reference evidence="4 5" key="1">
    <citation type="submission" date="2016-10" db="EMBL/GenBank/DDBJ databases">
        <authorList>
            <person name="de Groot N.N."/>
        </authorList>
    </citation>
    <scope>NUCLEOTIDE SEQUENCE [LARGE SCALE GENOMIC DNA]</scope>
    <source>
        <strain evidence="4 5">DSM 5885</strain>
    </source>
</reference>
<dbReference type="RefSeq" id="WP_091938719.1">
    <property type="nucleotide sequence ID" value="NZ_FNCY01000014.1"/>
</dbReference>
<accession>A0A1G8IH52</accession>
<keyword evidence="1" id="KW-0175">Coiled coil</keyword>
<dbReference type="AlphaFoldDB" id="A0A1G8IH52"/>
<name>A0A1G8IH52_9RHOO</name>
<sequence>MNRPDFLRPQSSPSDPGAPPARPKFARRQRILAAIISALLLLDADAHAAKEKKKPAQHPATQNEVTAKQGDLKEVRSQIESLRKGIADTEGKRATAADQLKGVEQEISATQRELHALTIQREKIQAALKDLATQSKELENRLSGQQAQLQNLVYRHYVRGTPDTLHTLLNGDNPSQVTRDLYYLSVIGKARSQLVHEIETTLQRKQALALKTREQAQELSAVEGRQREQHAKLLAQREQRKLMLEKISAKISEQRREIGALQRDEKRLTQLIEQLAKTLAAKAAPRKESRPSSTSLPGKTQTPARELVNDSTPEASLGGGLSQSKGQLRLPVKGTVTNRFGAPRQEGNAWKGLFIRAGQGTSVHAIAGGQVVFADWMRGFGNLLIVDHGGGYLSVYGNNDALLKQVGDRLHGGDVIASVGNSGGNPESGLYFELRHNGQPQDPLKWVSLR</sequence>
<dbReference type="GO" id="GO:0004222">
    <property type="term" value="F:metalloendopeptidase activity"/>
    <property type="evidence" value="ECO:0007669"/>
    <property type="project" value="TreeGrafter"/>
</dbReference>
<dbReference type="Gene3D" id="2.70.70.10">
    <property type="entry name" value="Glucose Permease (Domain IIA)"/>
    <property type="match status" value="1"/>
</dbReference>
<proteinExistence type="predicted"/>
<dbReference type="PANTHER" id="PTHR21666">
    <property type="entry name" value="PEPTIDASE-RELATED"/>
    <property type="match status" value="1"/>
</dbReference>
<feature type="compositionally biased region" description="Polar residues" evidence="2">
    <location>
        <begin position="291"/>
        <end position="314"/>
    </location>
</feature>
<dbReference type="InterPro" id="IPR011055">
    <property type="entry name" value="Dup_hybrid_motif"/>
</dbReference>
<evidence type="ECO:0000313" key="4">
    <source>
        <dbReference type="EMBL" id="SDI18225.1"/>
    </source>
</evidence>
<organism evidence="4 5">
    <name type="scientific">Propionivibrio dicarboxylicus</name>
    <dbReference type="NCBI Taxonomy" id="83767"/>
    <lineage>
        <taxon>Bacteria</taxon>
        <taxon>Pseudomonadati</taxon>
        <taxon>Pseudomonadota</taxon>
        <taxon>Betaproteobacteria</taxon>
        <taxon>Rhodocyclales</taxon>
        <taxon>Rhodocyclaceae</taxon>
        <taxon>Propionivibrio</taxon>
    </lineage>
</organism>
<dbReference type="PANTHER" id="PTHR21666:SF270">
    <property type="entry name" value="MUREIN HYDROLASE ACTIVATOR ENVC"/>
    <property type="match status" value="1"/>
</dbReference>
<feature type="coiled-coil region" evidence="1">
    <location>
        <begin position="72"/>
        <end position="155"/>
    </location>
</feature>
<dbReference type="Proteomes" id="UP000198607">
    <property type="component" value="Unassembled WGS sequence"/>
</dbReference>
<dbReference type="STRING" id="83767.SAMN05660652_02992"/>
<feature type="region of interest" description="Disordered" evidence="2">
    <location>
        <begin position="1"/>
        <end position="26"/>
    </location>
</feature>